<feature type="region of interest" description="Disordered" evidence="3">
    <location>
        <begin position="1"/>
        <end position="27"/>
    </location>
</feature>
<dbReference type="Proteomes" id="UP000834106">
    <property type="component" value="Chromosome 10"/>
</dbReference>
<accession>A0AAD2DY95</accession>
<dbReference type="FunFam" id="1.25.40.10:FF:000922">
    <property type="entry name" value="Pentatricopeptide repeat-containing protein"/>
    <property type="match status" value="1"/>
</dbReference>
<dbReference type="NCBIfam" id="TIGR00756">
    <property type="entry name" value="PPR"/>
    <property type="match status" value="6"/>
</dbReference>
<evidence type="ECO:0000256" key="3">
    <source>
        <dbReference type="SAM" id="MobiDB-lite"/>
    </source>
</evidence>
<reference evidence="4" key="1">
    <citation type="submission" date="2023-05" db="EMBL/GenBank/DDBJ databases">
        <authorList>
            <person name="Huff M."/>
        </authorList>
    </citation>
    <scope>NUCLEOTIDE SEQUENCE</scope>
</reference>
<feature type="region of interest" description="Disordered" evidence="3">
    <location>
        <begin position="80"/>
        <end position="99"/>
    </location>
</feature>
<dbReference type="PROSITE" id="PS51375">
    <property type="entry name" value="PPR"/>
    <property type="match status" value="6"/>
</dbReference>
<gene>
    <name evidence="4" type="ORF">FPE_LOCUS17017</name>
</gene>
<dbReference type="InterPro" id="IPR052308">
    <property type="entry name" value="PPR_domain-containing"/>
</dbReference>
<keyword evidence="5" id="KW-1185">Reference proteome</keyword>
<dbReference type="AlphaFoldDB" id="A0AAD2DY95"/>
<dbReference type="Pfam" id="PF01535">
    <property type="entry name" value="PPR"/>
    <property type="match status" value="6"/>
</dbReference>
<evidence type="ECO:0000313" key="5">
    <source>
        <dbReference type="Proteomes" id="UP000834106"/>
    </source>
</evidence>
<evidence type="ECO:0000256" key="2">
    <source>
        <dbReference type="PROSITE-ProRule" id="PRU00708"/>
    </source>
</evidence>
<dbReference type="InterPro" id="IPR002885">
    <property type="entry name" value="PPR_rpt"/>
</dbReference>
<dbReference type="GO" id="GO:0048316">
    <property type="term" value="P:seed development"/>
    <property type="evidence" value="ECO:0007669"/>
    <property type="project" value="UniProtKB-ARBA"/>
</dbReference>
<feature type="repeat" description="PPR" evidence="2">
    <location>
        <begin position="289"/>
        <end position="323"/>
    </location>
</feature>
<feature type="repeat" description="PPR" evidence="2">
    <location>
        <begin position="578"/>
        <end position="612"/>
    </location>
</feature>
<dbReference type="SUPFAM" id="SSF81901">
    <property type="entry name" value="HCP-like"/>
    <property type="match status" value="1"/>
</dbReference>
<feature type="compositionally biased region" description="Polar residues" evidence="3">
    <location>
        <begin position="111"/>
        <end position="124"/>
    </location>
</feature>
<dbReference type="Gene3D" id="1.25.40.10">
    <property type="entry name" value="Tetratricopeptide repeat domain"/>
    <property type="match status" value="4"/>
</dbReference>
<feature type="compositionally biased region" description="Polar residues" evidence="3">
    <location>
        <begin position="671"/>
        <end position="685"/>
    </location>
</feature>
<proteinExistence type="predicted"/>
<dbReference type="InterPro" id="IPR011990">
    <property type="entry name" value="TPR-like_helical_dom_sf"/>
</dbReference>
<feature type="repeat" description="PPR" evidence="2">
    <location>
        <begin position="508"/>
        <end position="542"/>
    </location>
</feature>
<dbReference type="PANTHER" id="PTHR47937:SF2">
    <property type="entry name" value="PENTATRICOPEPTIDE (PPR) REPEAT-CONTAINING PROTEIN, PF01535'-RELATED"/>
    <property type="match status" value="1"/>
</dbReference>
<feature type="region of interest" description="Disordered" evidence="3">
    <location>
        <begin position="111"/>
        <end position="178"/>
    </location>
</feature>
<protein>
    <recommendedName>
        <fullName evidence="6">Pentatricopeptide repeat-containing protein</fullName>
    </recommendedName>
</protein>
<dbReference type="Pfam" id="PF13041">
    <property type="entry name" value="PPR_2"/>
    <property type="match status" value="1"/>
</dbReference>
<evidence type="ECO:0008006" key="6">
    <source>
        <dbReference type="Google" id="ProtNLM"/>
    </source>
</evidence>
<feature type="repeat" description="PPR" evidence="2">
    <location>
        <begin position="324"/>
        <end position="354"/>
    </location>
</feature>
<feature type="region of interest" description="Disordered" evidence="3">
    <location>
        <begin position="638"/>
        <end position="685"/>
    </location>
</feature>
<dbReference type="PANTHER" id="PTHR47937">
    <property type="entry name" value="PLASTID TRANSCRIPTIONALLY ACTIVE CHROMOSOME 2-LIKE PROTEIN"/>
    <property type="match status" value="1"/>
</dbReference>
<dbReference type="EMBL" id="OU503045">
    <property type="protein sequence ID" value="CAI9769273.1"/>
    <property type="molecule type" value="Genomic_DNA"/>
</dbReference>
<feature type="repeat" description="PPR" evidence="2">
    <location>
        <begin position="253"/>
        <end position="288"/>
    </location>
</feature>
<feature type="repeat" description="PPR" evidence="2">
    <location>
        <begin position="434"/>
        <end position="464"/>
    </location>
</feature>
<sequence>MRSRKVKTVNDSKKQRSPPPSTTPVEEKWASEDLRVMTMASDAVFMTIYRFLLRSVRRYSATSFGTPVFNTSTQTLNHHLDTQSPFQSSSASAAADINPCQSPISTTNILNNQFKNTSTSSTPVRSYGFSSAEEAAAERRRRKRRVRIEPPLYALRSHPAPPKPNDPNKPRLPDSTSSLVGSRLNLHNRVQSLIRAGDLDSASYIARQSVFQSPRPSVFTCNAIIAAMYRAKRYDYAKALFQYFFNQFDIIPNIVSFNNLIGCHCESSDIEEALKVYNHILENAPYAPSAVTYQHLTKGLIDAGRINDAVGLLREMLHKGHAADSLVYNNLILGYLNLGNLEKANELFDELKERCSVYDGVVNATFMDWFFKQGKPKDAMESYRDLMDRNYRMVPAQRNVLLETLLRHGRKKEARNLFNDMLDDHTPPSFLAVNSDTFNMMVNECFKDGNVAEAMEVFKRVGKAVKSKPFMMDVAGYNNMMARLCELDMIDEAEEYYRQVSMKSMSLSVNTYKIMIDAYMKVDRIEEMLDKYSKMVESGFRVIPAYANEWFGFLIEKGRVLDCLPILSKMGNKEPRPDFTTYNVVIRGLIEGGNYDATVNLLSQMMDYGVDTTVSLEEFVLDVFEKQGRRMEVENIFNRKSSPFPPQRPYPGSRGSTQTMVPPQMPEQGKWNPSMQWQTNLPANT</sequence>
<evidence type="ECO:0000256" key="1">
    <source>
        <dbReference type="ARBA" id="ARBA00022737"/>
    </source>
</evidence>
<name>A0AAD2DY95_9LAMI</name>
<organism evidence="4 5">
    <name type="scientific">Fraxinus pennsylvanica</name>
    <dbReference type="NCBI Taxonomy" id="56036"/>
    <lineage>
        <taxon>Eukaryota</taxon>
        <taxon>Viridiplantae</taxon>
        <taxon>Streptophyta</taxon>
        <taxon>Embryophyta</taxon>
        <taxon>Tracheophyta</taxon>
        <taxon>Spermatophyta</taxon>
        <taxon>Magnoliopsida</taxon>
        <taxon>eudicotyledons</taxon>
        <taxon>Gunneridae</taxon>
        <taxon>Pentapetalae</taxon>
        <taxon>asterids</taxon>
        <taxon>lamiids</taxon>
        <taxon>Lamiales</taxon>
        <taxon>Oleaceae</taxon>
        <taxon>Oleeae</taxon>
        <taxon>Fraxinus</taxon>
    </lineage>
</organism>
<evidence type="ECO:0000313" key="4">
    <source>
        <dbReference type="EMBL" id="CAI9769273.1"/>
    </source>
</evidence>
<keyword evidence="1" id="KW-0677">Repeat</keyword>